<proteinExistence type="predicted"/>
<protein>
    <submittedName>
        <fullName evidence="1">Uncharacterized protein</fullName>
    </submittedName>
</protein>
<dbReference type="AlphaFoldDB" id="A0A834SZR5"/>
<sequence length="20" mass="2134">MASSQKGLGKCIVNIRDRGT</sequence>
<accession>A0A834SZR5</accession>
<dbReference type="EMBL" id="JAAIUW010000010">
    <property type="protein sequence ID" value="KAF7812728.1"/>
    <property type="molecule type" value="Genomic_DNA"/>
</dbReference>
<keyword evidence="2" id="KW-1185">Reference proteome</keyword>
<evidence type="ECO:0000313" key="1">
    <source>
        <dbReference type="EMBL" id="KAF7812728.1"/>
    </source>
</evidence>
<evidence type="ECO:0000313" key="2">
    <source>
        <dbReference type="Proteomes" id="UP000634136"/>
    </source>
</evidence>
<name>A0A834SZR5_9FABA</name>
<reference evidence="1" key="1">
    <citation type="submission" date="2020-09" db="EMBL/GenBank/DDBJ databases">
        <title>Genome-Enabled Discovery of Anthraquinone Biosynthesis in Senna tora.</title>
        <authorList>
            <person name="Kang S.-H."/>
            <person name="Pandey R.P."/>
            <person name="Lee C.-M."/>
            <person name="Sim J.-S."/>
            <person name="Jeong J.-T."/>
            <person name="Choi B.-S."/>
            <person name="Jung M."/>
            <person name="Ginzburg D."/>
            <person name="Zhao K."/>
            <person name="Won S.Y."/>
            <person name="Oh T.-J."/>
            <person name="Yu Y."/>
            <person name="Kim N.-H."/>
            <person name="Lee O.R."/>
            <person name="Lee T.-H."/>
            <person name="Bashyal P."/>
            <person name="Kim T.-S."/>
            <person name="Lee W.-H."/>
            <person name="Kawkins C."/>
            <person name="Kim C.-K."/>
            <person name="Kim J.S."/>
            <person name="Ahn B.O."/>
            <person name="Rhee S.Y."/>
            <person name="Sohng J.K."/>
        </authorList>
    </citation>
    <scope>NUCLEOTIDE SEQUENCE</scope>
    <source>
        <tissue evidence="1">Leaf</tissue>
    </source>
</reference>
<organism evidence="1 2">
    <name type="scientific">Senna tora</name>
    <dbReference type="NCBI Taxonomy" id="362788"/>
    <lineage>
        <taxon>Eukaryota</taxon>
        <taxon>Viridiplantae</taxon>
        <taxon>Streptophyta</taxon>
        <taxon>Embryophyta</taxon>
        <taxon>Tracheophyta</taxon>
        <taxon>Spermatophyta</taxon>
        <taxon>Magnoliopsida</taxon>
        <taxon>eudicotyledons</taxon>
        <taxon>Gunneridae</taxon>
        <taxon>Pentapetalae</taxon>
        <taxon>rosids</taxon>
        <taxon>fabids</taxon>
        <taxon>Fabales</taxon>
        <taxon>Fabaceae</taxon>
        <taxon>Caesalpinioideae</taxon>
        <taxon>Cassia clade</taxon>
        <taxon>Senna</taxon>
    </lineage>
</organism>
<comment type="caution">
    <text evidence="1">The sequence shown here is derived from an EMBL/GenBank/DDBJ whole genome shotgun (WGS) entry which is preliminary data.</text>
</comment>
<dbReference type="Proteomes" id="UP000634136">
    <property type="component" value="Unassembled WGS sequence"/>
</dbReference>
<gene>
    <name evidence="1" type="ORF">G2W53_033704</name>
</gene>